<dbReference type="Proteomes" id="UP000305681">
    <property type="component" value="Unassembled WGS sequence"/>
</dbReference>
<evidence type="ECO:0000313" key="2">
    <source>
        <dbReference type="Proteomes" id="UP000305681"/>
    </source>
</evidence>
<dbReference type="EMBL" id="VDGE01000001">
    <property type="protein sequence ID" value="TNC77731.1"/>
    <property type="molecule type" value="Genomic_DNA"/>
</dbReference>
<organism evidence="1 2">
    <name type="scientific">Janthinobacterium lividum</name>
    <dbReference type="NCBI Taxonomy" id="29581"/>
    <lineage>
        <taxon>Bacteria</taxon>
        <taxon>Pseudomonadati</taxon>
        <taxon>Pseudomonadota</taxon>
        <taxon>Betaproteobacteria</taxon>
        <taxon>Burkholderiales</taxon>
        <taxon>Oxalobacteraceae</taxon>
        <taxon>Janthinobacterium</taxon>
    </lineage>
</organism>
<proteinExistence type="predicted"/>
<gene>
    <name evidence="1" type="ORF">FHI69_00020</name>
</gene>
<protein>
    <submittedName>
        <fullName evidence="1">Uncharacterized protein</fullName>
    </submittedName>
</protein>
<comment type="caution">
    <text evidence="1">The sequence shown here is derived from an EMBL/GenBank/DDBJ whole genome shotgun (WGS) entry which is preliminary data.</text>
</comment>
<reference evidence="1 2" key="1">
    <citation type="submission" date="2019-06" db="EMBL/GenBank/DDBJ databases">
        <title>Genome sequence of Janthinobacterium lividum UCD_MED1.</title>
        <authorList>
            <person name="De Leon M.E."/>
            <person name="Jospin G."/>
        </authorList>
    </citation>
    <scope>NUCLEOTIDE SEQUENCE [LARGE SCALE GENOMIC DNA]</scope>
    <source>
        <strain evidence="1 2">UCD_MED1</strain>
    </source>
</reference>
<sequence length="134" mass="14953">MTYRPASDPKIHELVSALYTERWASSASKIEQLVAISDAWKICELLTSSEGWRERVVAAKIIAAFDFVDLITPLISTFIGRAESNTLHSFVKLIITTAMPDTKHKLLEELRACCPDTSYGRHMIKVIDDASDAV</sequence>
<name>A0A5C4NS22_9BURK</name>
<dbReference type="AlphaFoldDB" id="A0A5C4NS22"/>
<evidence type="ECO:0000313" key="1">
    <source>
        <dbReference type="EMBL" id="TNC77731.1"/>
    </source>
</evidence>
<accession>A0A5C4NS22</accession>
<dbReference type="RefSeq" id="WP_139088862.1">
    <property type="nucleotide sequence ID" value="NZ_VDGE01000001.1"/>
</dbReference>